<evidence type="ECO:0000313" key="6">
    <source>
        <dbReference type="EMBL" id="ODV85218.1"/>
    </source>
</evidence>
<reference evidence="7" key="1">
    <citation type="submission" date="2016-04" db="EMBL/GenBank/DDBJ databases">
        <title>Comparative genomics of biotechnologically important yeasts.</title>
        <authorList>
            <consortium name="DOE Joint Genome Institute"/>
            <person name="Riley R."/>
            <person name="Haridas S."/>
            <person name="Wolfe K.H."/>
            <person name="Lopes M.R."/>
            <person name="Hittinger C.T."/>
            <person name="Goker M."/>
            <person name="Salamov A."/>
            <person name="Wisecaver J."/>
            <person name="Long T.M."/>
            <person name="Aerts A.L."/>
            <person name="Barry K."/>
            <person name="Choi C."/>
            <person name="Clum A."/>
            <person name="Coughlan A.Y."/>
            <person name="Deshpande S."/>
            <person name="Douglass A.P."/>
            <person name="Hanson S.J."/>
            <person name="Klenk H.-P."/>
            <person name="Labutti K."/>
            <person name="Lapidus A."/>
            <person name="Lindquist E."/>
            <person name="Lipzen A."/>
            <person name="Meier-Kolthoff J.P."/>
            <person name="Ohm R.A."/>
            <person name="Otillar R.P."/>
            <person name="Pangilinan J."/>
            <person name="Peng Y."/>
            <person name="Rokas A."/>
            <person name="Rosa C.A."/>
            <person name="Scheuner C."/>
            <person name="Sibirny A.A."/>
            <person name="Slot J.C."/>
            <person name="Stielow J.B."/>
            <person name="Sun H."/>
            <person name="Kurtzman C.P."/>
            <person name="Blackwell M."/>
            <person name="Grigoriev I.V."/>
            <person name="Jeffries T.W."/>
        </authorList>
    </citation>
    <scope>NUCLEOTIDE SEQUENCE [LARGE SCALE GENOMIC DNA]</scope>
    <source>
        <strain evidence="7">NRRL YB-2248</strain>
    </source>
</reference>
<dbReference type="GO" id="GO:0005737">
    <property type="term" value="C:cytoplasm"/>
    <property type="evidence" value="ECO:0007669"/>
    <property type="project" value="TreeGrafter"/>
</dbReference>
<dbReference type="PROSITE" id="PS00191">
    <property type="entry name" value="CYTOCHROME_B5_1"/>
    <property type="match status" value="1"/>
</dbReference>
<dbReference type="EMBL" id="KV453853">
    <property type="protein sequence ID" value="ODV85218.1"/>
    <property type="molecule type" value="Genomic_DNA"/>
</dbReference>
<dbReference type="InterPro" id="IPR051872">
    <property type="entry name" value="Cytochrome_b5/Flavoprotein_Rdt"/>
</dbReference>
<evidence type="ECO:0000256" key="4">
    <source>
        <dbReference type="RuleBase" id="RU362121"/>
    </source>
</evidence>
<dbReference type="Proteomes" id="UP000094801">
    <property type="component" value="Unassembled WGS sequence"/>
</dbReference>
<dbReference type="GO" id="GO:0020037">
    <property type="term" value="F:heme binding"/>
    <property type="evidence" value="ECO:0007669"/>
    <property type="project" value="UniProtKB-UniRule"/>
</dbReference>
<evidence type="ECO:0000313" key="7">
    <source>
        <dbReference type="Proteomes" id="UP000094801"/>
    </source>
</evidence>
<organism evidence="6 7">
    <name type="scientific">[Candida] arabinofermentans NRRL YB-2248</name>
    <dbReference type="NCBI Taxonomy" id="983967"/>
    <lineage>
        <taxon>Eukaryota</taxon>
        <taxon>Fungi</taxon>
        <taxon>Dikarya</taxon>
        <taxon>Ascomycota</taxon>
        <taxon>Saccharomycotina</taxon>
        <taxon>Pichiomycetes</taxon>
        <taxon>Pichiales</taxon>
        <taxon>Pichiaceae</taxon>
        <taxon>Ogataea</taxon>
        <taxon>Ogataea/Candida clade</taxon>
    </lineage>
</organism>
<keyword evidence="7" id="KW-1185">Reference proteome</keyword>
<comment type="similarity">
    <text evidence="4">Belongs to the cytochrome b5 family.</text>
</comment>
<evidence type="ECO:0000259" key="5">
    <source>
        <dbReference type="PROSITE" id="PS50255"/>
    </source>
</evidence>
<dbReference type="InterPro" id="IPR018506">
    <property type="entry name" value="Cyt_B5_heme-BS"/>
</dbReference>
<dbReference type="STRING" id="983967.A0A1E4T0F3"/>
<dbReference type="OrthoDB" id="432299at2759"/>
<accession>A0A1E4T0F3</accession>
<dbReference type="InterPro" id="IPR036400">
    <property type="entry name" value="Cyt_B5-like_heme/steroid_sf"/>
</dbReference>
<evidence type="ECO:0000256" key="3">
    <source>
        <dbReference type="ARBA" id="ARBA00023004"/>
    </source>
</evidence>
<dbReference type="PANTHER" id="PTHR46237:SF1">
    <property type="entry name" value="CYTOCHROME B5 REDUCTASE 4"/>
    <property type="match status" value="1"/>
</dbReference>
<feature type="domain" description="Cytochrome b5 heme-binding" evidence="5">
    <location>
        <begin position="42"/>
        <end position="118"/>
    </location>
</feature>
<dbReference type="SMART" id="SM01117">
    <property type="entry name" value="Cyt-b5"/>
    <property type="match status" value="1"/>
</dbReference>
<dbReference type="PANTHER" id="PTHR46237">
    <property type="entry name" value="CYTOCHROME B5 REDUCTASE 4 FAMILY MEMBER"/>
    <property type="match status" value="1"/>
</dbReference>
<dbReference type="PROSITE" id="PS50255">
    <property type="entry name" value="CYTOCHROME_B5_2"/>
    <property type="match status" value="1"/>
</dbReference>
<proteinExistence type="inferred from homology"/>
<dbReference type="GO" id="GO:0004128">
    <property type="term" value="F:cytochrome-b5 reductase activity, acting on NAD(P)H"/>
    <property type="evidence" value="ECO:0007669"/>
    <property type="project" value="TreeGrafter"/>
</dbReference>
<dbReference type="InterPro" id="IPR001199">
    <property type="entry name" value="Cyt_B5-like_heme/steroid-bd"/>
</dbReference>
<gene>
    <name evidence="6" type="ORF">CANARDRAFT_176174</name>
</gene>
<dbReference type="AlphaFoldDB" id="A0A1E4T0F3"/>
<dbReference type="SUPFAM" id="SSF55856">
    <property type="entry name" value="Cytochrome b5-like heme/steroid binding domain"/>
    <property type="match status" value="1"/>
</dbReference>
<sequence length="118" mass="13611">MDAPGAGPRRQKVSLKPGHSAMDWEQCKKKTNVKGIDPSYFPLRVDKEELSRHKGLDDFWICLGKKVYNLTAYLEYHPGGVEILKNCAGKDATSIFNKYHRWVNYERILDECFIGFMV</sequence>
<keyword evidence="1 4" id="KW-0349">Heme</keyword>
<evidence type="ECO:0000256" key="1">
    <source>
        <dbReference type="ARBA" id="ARBA00022617"/>
    </source>
</evidence>
<name>A0A1E4T0F3_9ASCO</name>
<dbReference type="FunFam" id="3.10.120.10:FF:000001">
    <property type="entry name" value="Cytochrome b5 reductase 4"/>
    <property type="match status" value="1"/>
</dbReference>
<dbReference type="Gene3D" id="3.10.120.10">
    <property type="entry name" value="Cytochrome b5-like heme/steroid binding domain"/>
    <property type="match status" value="1"/>
</dbReference>
<keyword evidence="2 4" id="KW-0479">Metal-binding</keyword>
<keyword evidence="3 4" id="KW-0408">Iron</keyword>
<dbReference type="Pfam" id="PF00173">
    <property type="entry name" value="Cyt-b5"/>
    <property type="match status" value="1"/>
</dbReference>
<dbReference type="GO" id="GO:0046872">
    <property type="term" value="F:metal ion binding"/>
    <property type="evidence" value="ECO:0007669"/>
    <property type="project" value="UniProtKB-UniRule"/>
</dbReference>
<evidence type="ECO:0000256" key="2">
    <source>
        <dbReference type="ARBA" id="ARBA00022723"/>
    </source>
</evidence>
<protein>
    <recommendedName>
        <fullName evidence="5">Cytochrome b5 heme-binding domain-containing protein</fullName>
    </recommendedName>
</protein>